<sequence length="688" mass="79166">MDPFLCRSASSNRSEDSDNPEIKRVINRNELILQDFSKAIDEWEIPKVDKEQIYKVSKFNLFKTDYVIKTEERDFQLSKPFERITLLSSKTLQHHKSKKYKYIHIGLIQVGIKPLTREGLNTSILAVVRDARFLNFQDSLLGSVETSLSEGPISFEVYPDMTVSLNDLNILESIVLEIKTHNYKMKQGSIPIALIYKIHYKAMNSAFGTKYKLQPKIGETRFLQTDLTKTNTVIPKTIQWKDITLPNEWILEGVVPPPAPEPVKPNVNLQKIEQFEDGKVTLKFNRSQSMRYTGSSSSVTTDENDKPSSSIPSVIYAKYKEPEHKPIIQTLVKPRYSTSDIPNKMKGVDYSHSIPQAVYNPVDNYVNQQSNLVNSAPESPTASAITENVSDINRELNVLSKDDIEKSLIKEISKTKNLIKMKKILKTYTFEELKYEYLDYKICNQTEIKFFDWYKLIKENKTAKSLNPITIRDKRPEWIVNDQTIKSDFPPKTISKLKYQDNEIICAPYKIVHDNDINKKVIEQNNFSNASLICLNSQLKRIEHMLEDKPLVSETIKGKETVKTHMFKPYQISQSSKQEFVNKLKDQLSKLEVHSATNQHVAPDTTEASRNINIIEENTNSDVSEPDSEDAKQFELNPINHHREIVNRAPDLGIIDKPNTISQFKYNASTIYEWNIDGLSEYNILSIL</sequence>
<dbReference type="Pfam" id="PF01107">
    <property type="entry name" value="MP"/>
    <property type="match status" value="1"/>
</dbReference>
<accession>E6NUA1</accession>
<evidence type="ECO:0000313" key="2">
    <source>
        <dbReference type="EMBL" id="BAJ53211.1"/>
    </source>
</evidence>
<name>E6NUA1_JATCU</name>
<dbReference type="InterPro" id="IPR051596">
    <property type="entry name" value="Caulimoviridae_Movement"/>
</dbReference>
<reference evidence="2" key="1">
    <citation type="journal article" date="2011" name="DNA Res.">
        <title>Sequence analysis of the genome of an oil-bearing tree, Jatropha curcas L.</title>
        <authorList>
            <person name="Sato S."/>
            <person name="Hirakawa H."/>
            <person name="Isobe S."/>
            <person name="Fukai E."/>
            <person name="Watanabe A."/>
            <person name="Kato M."/>
            <person name="Kawashima K."/>
            <person name="Minami C."/>
            <person name="Muraki A."/>
            <person name="Nakazaki N."/>
            <person name="Takahashi C."/>
            <person name="Nakayama S."/>
            <person name="Kishida Y."/>
            <person name="Kohara M."/>
            <person name="Yamada M."/>
            <person name="Tsuruoka H."/>
            <person name="Sasamoto S."/>
            <person name="Tabata S."/>
            <person name="Aizu T."/>
            <person name="Toyoda A."/>
            <person name="Shin-I T."/>
            <person name="Minakuchi Y."/>
            <person name="Kohara Y."/>
            <person name="Fujiyama A."/>
            <person name="Tsuchimoto S."/>
            <person name="Kajiyama S."/>
            <person name="Makigano E."/>
            <person name="Ohmido N."/>
            <person name="Shibagaki N."/>
            <person name="Cartagena J.A."/>
            <person name="Wada N."/>
            <person name="Kohinata T."/>
            <person name="Atefeh A."/>
            <person name="Yuasa S."/>
            <person name="Matsunaga S."/>
            <person name="Fukui K."/>
        </authorList>
    </citation>
    <scope>NUCLEOTIDE SEQUENCE</scope>
    <source>
        <strain evidence="2">Palawan</strain>
    </source>
</reference>
<organism evidence="2">
    <name type="scientific">Jatropha curcas</name>
    <name type="common">Barbados nut</name>
    <dbReference type="NCBI Taxonomy" id="180498"/>
    <lineage>
        <taxon>Eukaryota</taxon>
        <taxon>Viridiplantae</taxon>
        <taxon>Streptophyta</taxon>
        <taxon>Embryophyta</taxon>
        <taxon>Tracheophyta</taxon>
        <taxon>Spermatophyta</taxon>
        <taxon>Magnoliopsida</taxon>
        <taxon>eudicotyledons</taxon>
        <taxon>Gunneridae</taxon>
        <taxon>Pentapetalae</taxon>
        <taxon>rosids</taxon>
        <taxon>fabids</taxon>
        <taxon>Malpighiales</taxon>
        <taxon>Euphorbiaceae</taxon>
        <taxon>Crotonoideae</taxon>
        <taxon>Jatropheae</taxon>
        <taxon>Jatropha</taxon>
    </lineage>
</organism>
<evidence type="ECO:0000256" key="1">
    <source>
        <dbReference type="SAM" id="MobiDB-lite"/>
    </source>
</evidence>
<dbReference type="InterPro" id="IPR028919">
    <property type="entry name" value="Viral_movement"/>
</dbReference>
<dbReference type="EMBL" id="AP011970">
    <property type="protein sequence ID" value="BAJ53211.1"/>
    <property type="molecule type" value="Genomic_DNA"/>
</dbReference>
<feature type="region of interest" description="Disordered" evidence="1">
    <location>
        <begin position="1"/>
        <end position="20"/>
    </location>
</feature>
<dbReference type="PANTHER" id="PTHR47599:SF2">
    <property type="match status" value="1"/>
</dbReference>
<proteinExistence type="predicted"/>
<dbReference type="AlphaFoldDB" id="E6NUA1"/>
<protein>
    <submittedName>
        <fullName evidence="2">JHL23C09.7 protein</fullName>
    </submittedName>
</protein>
<feature type="region of interest" description="Disordered" evidence="1">
    <location>
        <begin position="291"/>
        <end position="310"/>
    </location>
</feature>
<dbReference type="PANTHER" id="PTHR47599">
    <property type="entry name" value="CELL-TO-CELL MOVEMENT PROTEIN"/>
    <property type="match status" value="1"/>
</dbReference>
<gene>
    <name evidence="2" type="primary">JHL23C09.7</name>
</gene>